<sequence>MPKTTELPTWEIRPTADGNFQWTAANAAESGVQFGPPLKTLACGEENQSGTLLPSMADLLTLARTKVLEGADGDGNGGGFPMFRTGTGRSVRLSESSVRKARSVLRGADDTNIGKSIKHDVSTKDYGFPLFSTGSGKSVTVEESSIRKAAAILQGKDMNNSNEAHTNFSTKDDFPLFSTGSGKSVTVKESSIKKATAILEGNNMTNAKATTLLGLEEDKKIYTLGCFEQTRTETSTKISMGGSLHENFSPDKNGYTASTFIVDRPNVRWVQRSPSSFLKTVCATGNHSNNDQLHKTLKHTVDSSYHTHSPVKYHTASGQYNSISNNALTRARRLLGDSDIGVIEDNLMPDHSCLRNKNNHVQTSWNKEKFSSLYSPNCEGKSDQVYRTPPSISKRKEPSSLYCKNKSEGYMLDQENARNFPLGKNYSGKKLYLNQKPVESILAHNAVESRTEDGMPLGRPLVDISNIIAADCMDVSPLSSKKRQSGKMSSFSQFKRPRSSRFVQVLNFVGSSKLSTTQSSCCSKIFNNYPFQLKRMNIKDFFGCSPVGQDLSWSLPPEVRNMDADNALTYRFPDTYDHNEIGTEAFQDMLLQCGASSCNATKEWVANHYRWIVWKFACYERCYPTILRSKLLTVSNVVEELKYRYEREVNHGHRSAIKKILDGDASPATMMVLCVSAIRSTQSQMSKFDDINCSNGGANEVSNSCSTVEKGTCDTIIELTDGWYSLDALPDVCLSKQLVAGKLFVGQKLRIWGAGLCGWAGPISSLEASKTVRLLMHINGTYRAHWDDKLGFCKHLGAPLAFKCIKVAGGKVPRTLVGITRIYPVLYRERFPDGGHIVRSERLEKKALQKYNQRRCNIVEAIMSEQIDVVADMNDSDEGAKLYEILEVAAEPEVLMADMTSEQLFSFSAYQAKQKDVRQMDMQKKIEKALKDAGLVSREVTPFMRVRVVGLTSKHSCRKGGFREGMITIWNPTEEQRVDLVEGKIYDVAGLMPINCSMDVLYLQSSGSSTVWKSLPSWKAEKYEPFFNPRKSVTLSNLAVIPLASEFDIAAIILHVEDSCVSGHQKKQWIFVSDGCNCSSTSQSREQHDCLLAISFSSPIDNDSSALFSHHHEGTVVGFFNLIKRVRDQTNHLWVAEGTENSTHSACYNLPKRCHLKEEATSAQRWAKTSYLTIQKLKERILHILGHRET</sequence>
<keyword evidence="5" id="KW-0234">DNA repair</keyword>
<keyword evidence="1" id="KW-0677">Repeat</keyword>
<protein>
    <recommendedName>
        <fullName evidence="6">Tower domain-containing protein</fullName>
    </recommendedName>
</protein>
<dbReference type="AlphaFoldDB" id="A0AAQ3KX27"/>
<dbReference type="SUPFAM" id="SSF81878">
    <property type="entry name" value="BRCA2 tower domain"/>
    <property type="match status" value="1"/>
</dbReference>
<proteinExistence type="predicted"/>
<evidence type="ECO:0000256" key="4">
    <source>
        <dbReference type="ARBA" id="ARBA00023172"/>
    </source>
</evidence>
<dbReference type="CDD" id="cd04493">
    <property type="entry name" value="BRCA2DBD_OB1"/>
    <property type="match status" value="1"/>
</dbReference>
<dbReference type="Proteomes" id="UP001327560">
    <property type="component" value="Chromosome 8"/>
</dbReference>
<reference evidence="7 8" key="1">
    <citation type="submission" date="2023-10" db="EMBL/GenBank/DDBJ databases">
        <title>Chromosome-scale genome assembly provides insights into flower coloration mechanisms of Canna indica.</title>
        <authorList>
            <person name="Li C."/>
        </authorList>
    </citation>
    <scope>NUCLEOTIDE SEQUENCE [LARGE SCALE GENOMIC DNA]</scope>
    <source>
        <tissue evidence="7">Flower</tissue>
    </source>
</reference>
<evidence type="ECO:0000256" key="3">
    <source>
        <dbReference type="ARBA" id="ARBA00023125"/>
    </source>
</evidence>
<dbReference type="InterPro" id="IPR036315">
    <property type="entry name" value="BRCA2_hlx_sf"/>
</dbReference>
<dbReference type="FunFam" id="2.40.50.140:FF:000262">
    <property type="entry name" value="Protein BREAST CANCER SUSCEPTIBILITY 2 homolog B"/>
    <property type="match status" value="1"/>
</dbReference>
<dbReference type="Pfam" id="PF00634">
    <property type="entry name" value="BRCA2"/>
    <property type="match status" value="3"/>
</dbReference>
<dbReference type="SUPFAM" id="SSF50249">
    <property type="entry name" value="Nucleic acid-binding proteins"/>
    <property type="match status" value="3"/>
</dbReference>
<gene>
    <name evidence="7" type="ORF">Cni_G25096</name>
</gene>
<keyword evidence="8" id="KW-1185">Reference proteome</keyword>
<feature type="domain" description="Tower" evidence="6">
    <location>
        <begin position="828"/>
        <end position="868"/>
    </location>
</feature>
<dbReference type="InterPro" id="IPR002093">
    <property type="entry name" value="BRCA2_repeat"/>
</dbReference>
<dbReference type="SUPFAM" id="SSF81872">
    <property type="entry name" value="BRCA2 helical domain"/>
    <property type="match status" value="1"/>
</dbReference>
<dbReference type="Pfam" id="PF09169">
    <property type="entry name" value="BRCA-2_helical"/>
    <property type="match status" value="1"/>
</dbReference>
<evidence type="ECO:0000256" key="5">
    <source>
        <dbReference type="ARBA" id="ARBA00023204"/>
    </source>
</evidence>
<keyword evidence="3" id="KW-0238">DNA-binding</keyword>
<evidence type="ECO:0000256" key="2">
    <source>
        <dbReference type="ARBA" id="ARBA00022763"/>
    </source>
</evidence>
<dbReference type="Pfam" id="PF09103">
    <property type="entry name" value="BRCA-2_OB1"/>
    <property type="match status" value="1"/>
</dbReference>
<dbReference type="Gene3D" id="2.40.50.140">
    <property type="entry name" value="Nucleic acid-binding proteins"/>
    <property type="match status" value="3"/>
</dbReference>
<dbReference type="GO" id="GO:0006355">
    <property type="term" value="P:regulation of DNA-templated transcription"/>
    <property type="evidence" value="ECO:0007669"/>
    <property type="project" value="TreeGrafter"/>
</dbReference>
<dbReference type="InterPro" id="IPR015205">
    <property type="entry name" value="Tower_dom"/>
</dbReference>
<dbReference type="EMBL" id="CP136897">
    <property type="protein sequence ID" value="WOL16309.1"/>
    <property type="molecule type" value="Genomic_DNA"/>
</dbReference>
<dbReference type="GO" id="GO:0000724">
    <property type="term" value="P:double-strand break repair via homologous recombination"/>
    <property type="evidence" value="ECO:0007669"/>
    <property type="project" value="InterPro"/>
</dbReference>
<evidence type="ECO:0000256" key="1">
    <source>
        <dbReference type="ARBA" id="ARBA00022737"/>
    </source>
</evidence>
<accession>A0AAQ3KX27</accession>
<dbReference type="PANTHER" id="PTHR11289:SF0">
    <property type="entry name" value="BREAST CANCER TYPE 2 SUSCEPTIBILITY PROTEIN"/>
    <property type="match status" value="1"/>
</dbReference>
<dbReference type="GO" id="GO:0003677">
    <property type="term" value="F:DNA binding"/>
    <property type="evidence" value="ECO:0007669"/>
    <property type="project" value="UniProtKB-KW"/>
</dbReference>
<evidence type="ECO:0000259" key="6">
    <source>
        <dbReference type="SMART" id="SM01341"/>
    </source>
</evidence>
<dbReference type="InterPro" id="IPR015525">
    <property type="entry name" value="BRCA2"/>
</dbReference>
<dbReference type="InterPro" id="IPR015187">
    <property type="entry name" value="BRCA2_OB_1"/>
</dbReference>
<organism evidence="7 8">
    <name type="scientific">Canna indica</name>
    <name type="common">Indian-shot</name>
    <dbReference type="NCBI Taxonomy" id="4628"/>
    <lineage>
        <taxon>Eukaryota</taxon>
        <taxon>Viridiplantae</taxon>
        <taxon>Streptophyta</taxon>
        <taxon>Embryophyta</taxon>
        <taxon>Tracheophyta</taxon>
        <taxon>Spermatophyta</taxon>
        <taxon>Magnoliopsida</taxon>
        <taxon>Liliopsida</taxon>
        <taxon>Zingiberales</taxon>
        <taxon>Cannaceae</taxon>
        <taxon>Canna</taxon>
    </lineage>
</organism>
<dbReference type="PROSITE" id="PS50138">
    <property type="entry name" value="BRCA2_REPEAT"/>
    <property type="match status" value="3"/>
</dbReference>
<evidence type="ECO:0000313" key="7">
    <source>
        <dbReference type="EMBL" id="WOL16309.1"/>
    </source>
</evidence>
<keyword evidence="2" id="KW-0227">DNA damage</keyword>
<keyword evidence="4" id="KW-0233">DNA recombination</keyword>
<name>A0AAQ3KX27_9LILI</name>
<dbReference type="InterPro" id="IPR015252">
    <property type="entry name" value="BRCA2_hlx"/>
</dbReference>
<dbReference type="SMART" id="SM01341">
    <property type="entry name" value="Tower"/>
    <property type="match status" value="1"/>
</dbReference>
<evidence type="ECO:0000313" key="8">
    <source>
        <dbReference type="Proteomes" id="UP001327560"/>
    </source>
</evidence>
<dbReference type="PANTHER" id="PTHR11289">
    <property type="entry name" value="BREAST CANCER TYPE 2 SUSCEPTIBILITY PROTEIN BRCA2"/>
    <property type="match status" value="1"/>
</dbReference>
<dbReference type="InterPro" id="IPR012340">
    <property type="entry name" value="NA-bd_OB-fold"/>
</dbReference>